<evidence type="ECO:0000256" key="3">
    <source>
        <dbReference type="ARBA" id="ARBA00022833"/>
    </source>
</evidence>
<evidence type="ECO:0000256" key="5">
    <source>
        <dbReference type="PROSITE-ProRule" id="PRU00309"/>
    </source>
</evidence>
<dbReference type="Proteomes" id="UP001187531">
    <property type="component" value="Unassembled WGS sequence"/>
</dbReference>
<dbReference type="GO" id="GO:0008270">
    <property type="term" value="F:zinc ion binding"/>
    <property type="evidence" value="ECO:0007669"/>
    <property type="project" value="UniProtKB-KW"/>
</dbReference>
<dbReference type="Gene3D" id="3.30.710.10">
    <property type="entry name" value="Potassium Channel Kv1.1, Chain A"/>
    <property type="match status" value="1"/>
</dbReference>
<evidence type="ECO:0000256" key="4">
    <source>
        <dbReference type="ARBA" id="ARBA00023125"/>
    </source>
</evidence>
<dbReference type="SMART" id="SM00980">
    <property type="entry name" value="THAP"/>
    <property type="match status" value="1"/>
</dbReference>
<feature type="domain" description="BTB" evidence="6">
    <location>
        <begin position="73"/>
        <end position="140"/>
    </location>
</feature>
<evidence type="ECO:0000259" key="6">
    <source>
        <dbReference type="PROSITE" id="PS50097"/>
    </source>
</evidence>
<reference evidence="8" key="1">
    <citation type="submission" date="2023-07" db="EMBL/GenBank/DDBJ databases">
        <title>Chromosome-level genome assembly of Artemia franciscana.</title>
        <authorList>
            <person name="Jo E."/>
        </authorList>
    </citation>
    <scope>NUCLEOTIDE SEQUENCE</scope>
    <source>
        <tissue evidence="8">Whole body</tissue>
    </source>
</reference>
<dbReference type="AlphaFoldDB" id="A0AA88I040"/>
<keyword evidence="4 5" id="KW-0238">DNA-binding</keyword>
<name>A0AA88I040_ARTSF</name>
<evidence type="ECO:0000259" key="7">
    <source>
        <dbReference type="PROSITE" id="PS50950"/>
    </source>
</evidence>
<proteinExistence type="predicted"/>
<feature type="domain" description="THAP-type" evidence="7">
    <location>
        <begin position="467"/>
        <end position="557"/>
    </location>
</feature>
<evidence type="ECO:0000313" key="8">
    <source>
        <dbReference type="EMBL" id="KAK2720428.1"/>
    </source>
</evidence>
<dbReference type="Pfam" id="PF05485">
    <property type="entry name" value="THAP"/>
    <property type="match status" value="1"/>
</dbReference>
<dbReference type="SUPFAM" id="SSF54695">
    <property type="entry name" value="POZ domain"/>
    <property type="match status" value="1"/>
</dbReference>
<dbReference type="SMART" id="SM00225">
    <property type="entry name" value="BTB"/>
    <property type="match status" value="1"/>
</dbReference>
<sequence>MKPNVIHESLETMTEEDYDKCSGIHNSFSAIQCSAVYERGTLREKELESSSNHLQFDEKVLCYFDMWKTDSFTDVELVCRDGRRVKSHKVYLSAVSKILGSVFLEHEDDGLALIHLPDYEYEDLVNMMLLIYSGVIYNERASIEYLQSLLNELEITIGTTTADDKIGIFDSTGSETELKQKENLKVSSNSFETKVIPAKRELRTRIVRKEVSVSPPHLKARKRDAPQLKTKAKKTKPVQYICRHCPSIFNSEESLNDHEASNSCLNEEELTVKHESFIDDESLEVQKSKTSKPKPVQYIKKPKTPQYLCQNCLCDFFSEEHLNNHLAWNGCLKDDEGEIPVQVKCIWPKNPKPKAAQFLCWNCPTVFFSEIDLTNHQVKCLKDKENEFPVKVECLIDDESETFLENGVRFVNDQSQVIDWPLNETVYDVDKVIQNPNVLDKSDEMLDSESDIQVNPKTHTTKKMKLVKNKCIVPSCIYHYSGETPNYVKSHRVPKEIEKLNAWLSALNLTEDALKKCKSDSMLKHPIVCSLHFPDNCYMNPLDRTSRLRHDAVPSLHPNDIYSKMT</sequence>
<dbReference type="Pfam" id="PF00651">
    <property type="entry name" value="BTB"/>
    <property type="match status" value="1"/>
</dbReference>
<evidence type="ECO:0000313" key="9">
    <source>
        <dbReference type="Proteomes" id="UP001187531"/>
    </source>
</evidence>
<dbReference type="SUPFAM" id="SSF57716">
    <property type="entry name" value="Glucocorticoid receptor-like (DNA-binding domain)"/>
    <property type="match status" value="1"/>
</dbReference>
<dbReference type="InterPro" id="IPR000210">
    <property type="entry name" value="BTB/POZ_dom"/>
</dbReference>
<protein>
    <submittedName>
        <fullName evidence="8">Uncharacterized protein</fullName>
    </submittedName>
</protein>
<dbReference type="InterPro" id="IPR006612">
    <property type="entry name" value="THAP_Znf"/>
</dbReference>
<evidence type="ECO:0000256" key="2">
    <source>
        <dbReference type="ARBA" id="ARBA00022771"/>
    </source>
</evidence>
<keyword evidence="3" id="KW-0862">Zinc</keyword>
<dbReference type="EMBL" id="JAVRJZ010000007">
    <property type="protein sequence ID" value="KAK2720428.1"/>
    <property type="molecule type" value="Genomic_DNA"/>
</dbReference>
<accession>A0AA88I040</accession>
<comment type="caution">
    <text evidence="8">The sequence shown here is derived from an EMBL/GenBank/DDBJ whole genome shotgun (WGS) entry which is preliminary data.</text>
</comment>
<dbReference type="PROSITE" id="PS50097">
    <property type="entry name" value="BTB"/>
    <property type="match status" value="1"/>
</dbReference>
<keyword evidence="9" id="KW-1185">Reference proteome</keyword>
<keyword evidence="1" id="KW-0479">Metal-binding</keyword>
<dbReference type="GO" id="GO:0003677">
    <property type="term" value="F:DNA binding"/>
    <property type="evidence" value="ECO:0007669"/>
    <property type="project" value="UniProtKB-UniRule"/>
</dbReference>
<evidence type="ECO:0000256" key="1">
    <source>
        <dbReference type="ARBA" id="ARBA00022723"/>
    </source>
</evidence>
<dbReference type="InterPro" id="IPR011333">
    <property type="entry name" value="SKP1/BTB/POZ_sf"/>
</dbReference>
<organism evidence="8 9">
    <name type="scientific">Artemia franciscana</name>
    <name type="common">Brine shrimp</name>
    <name type="synonym">Artemia sanfranciscana</name>
    <dbReference type="NCBI Taxonomy" id="6661"/>
    <lineage>
        <taxon>Eukaryota</taxon>
        <taxon>Metazoa</taxon>
        <taxon>Ecdysozoa</taxon>
        <taxon>Arthropoda</taxon>
        <taxon>Crustacea</taxon>
        <taxon>Branchiopoda</taxon>
        <taxon>Anostraca</taxon>
        <taxon>Artemiidae</taxon>
        <taxon>Artemia</taxon>
    </lineage>
</organism>
<dbReference type="SMART" id="SM00692">
    <property type="entry name" value="DM3"/>
    <property type="match status" value="1"/>
</dbReference>
<dbReference type="PROSITE" id="PS50950">
    <property type="entry name" value="ZF_THAP"/>
    <property type="match status" value="1"/>
</dbReference>
<gene>
    <name evidence="8" type="ORF">QYM36_004346</name>
</gene>
<keyword evidence="2 5" id="KW-0863">Zinc-finger</keyword>